<evidence type="ECO:0000256" key="3">
    <source>
        <dbReference type="ARBA" id="ARBA00022917"/>
    </source>
</evidence>
<accession>A0A1B6IQ16</accession>
<dbReference type="AlphaFoldDB" id="A0A1B6IQ16"/>
<feature type="non-terminal residue" evidence="4">
    <location>
        <position position="1"/>
    </location>
</feature>
<keyword evidence="1" id="KW-0963">Cytoplasm</keyword>
<dbReference type="GO" id="GO:0043022">
    <property type="term" value="F:ribosome binding"/>
    <property type="evidence" value="ECO:0007669"/>
    <property type="project" value="TreeGrafter"/>
</dbReference>
<dbReference type="GO" id="GO:1990904">
    <property type="term" value="C:ribonucleoprotein complex"/>
    <property type="evidence" value="ECO:0007669"/>
    <property type="project" value="TreeGrafter"/>
</dbReference>
<sequence length="160" mass="17816">SIKHYCVHDDPFAEEPKFEKCKGAVPDGKKTPFELYVLHPIYKVKDMCMDGEIDEIREYLGRFGVDFKGVELMGSGKSLFKTVFKAWLPAAECLLEQIILTLPSPPRSQALRAEHLYTGPVDDAVGRSIKMCSANDEDPVVVYISKMVPDGANGFVAFGR</sequence>
<dbReference type="EMBL" id="GECU01018716">
    <property type="protein sequence ID" value="JAS88990.1"/>
    <property type="molecule type" value="Transcribed_RNA"/>
</dbReference>
<protein>
    <submittedName>
        <fullName evidence="4">Uncharacterized protein</fullName>
    </submittedName>
</protein>
<name>A0A1B6IQ16_9HEMI</name>
<reference evidence="4" key="1">
    <citation type="submission" date="2015-11" db="EMBL/GenBank/DDBJ databases">
        <title>De novo transcriptome assembly of four potential Pierce s Disease insect vectors from Arizona vineyards.</title>
        <authorList>
            <person name="Tassone E.E."/>
        </authorList>
    </citation>
    <scope>NUCLEOTIDE SEQUENCE</scope>
</reference>
<keyword evidence="2" id="KW-0251">Elongation factor</keyword>
<proteinExistence type="predicted"/>
<gene>
    <name evidence="4" type="ORF">g.13409</name>
</gene>
<evidence type="ECO:0000313" key="4">
    <source>
        <dbReference type="EMBL" id="JAS88990.1"/>
    </source>
</evidence>
<dbReference type="GO" id="GO:0003924">
    <property type="term" value="F:GTPase activity"/>
    <property type="evidence" value="ECO:0007669"/>
    <property type="project" value="TreeGrafter"/>
</dbReference>
<dbReference type="GO" id="GO:0005829">
    <property type="term" value="C:cytosol"/>
    <property type="evidence" value="ECO:0007669"/>
    <property type="project" value="TreeGrafter"/>
</dbReference>
<dbReference type="PANTHER" id="PTHR42908:SF10">
    <property type="entry name" value="EUKARYOTIC TRANSLATION ELONGATION FACTOR 2"/>
    <property type="match status" value="1"/>
</dbReference>
<dbReference type="PANTHER" id="PTHR42908">
    <property type="entry name" value="TRANSLATION ELONGATION FACTOR-RELATED"/>
    <property type="match status" value="1"/>
</dbReference>
<organism evidence="4">
    <name type="scientific">Homalodisca liturata</name>
    <dbReference type="NCBI Taxonomy" id="320908"/>
    <lineage>
        <taxon>Eukaryota</taxon>
        <taxon>Metazoa</taxon>
        <taxon>Ecdysozoa</taxon>
        <taxon>Arthropoda</taxon>
        <taxon>Hexapoda</taxon>
        <taxon>Insecta</taxon>
        <taxon>Pterygota</taxon>
        <taxon>Neoptera</taxon>
        <taxon>Paraneoptera</taxon>
        <taxon>Hemiptera</taxon>
        <taxon>Auchenorrhyncha</taxon>
        <taxon>Membracoidea</taxon>
        <taxon>Cicadellidae</taxon>
        <taxon>Cicadellinae</taxon>
        <taxon>Proconiini</taxon>
        <taxon>Homalodisca</taxon>
    </lineage>
</organism>
<evidence type="ECO:0000256" key="2">
    <source>
        <dbReference type="ARBA" id="ARBA00022768"/>
    </source>
</evidence>
<feature type="non-terminal residue" evidence="4">
    <location>
        <position position="160"/>
    </location>
</feature>
<dbReference type="Gene3D" id="2.40.30.10">
    <property type="entry name" value="Translation factors"/>
    <property type="match status" value="1"/>
</dbReference>
<dbReference type="GO" id="GO:0003746">
    <property type="term" value="F:translation elongation factor activity"/>
    <property type="evidence" value="ECO:0007669"/>
    <property type="project" value="UniProtKB-KW"/>
</dbReference>
<dbReference type="Gene3D" id="3.90.1430.10">
    <property type="entry name" value="Yeast translation eEF2 (G' domain)"/>
    <property type="match status" value="1"/>
</dbReference>
<evidence type="ECO:0000256" key="1">
    <source>
        <dbReference type="ARBA" id="ARBA00022490"/>
    </source>
</evidence>
<keyword evidence="3" id="KW-0648">Protein biosynthesis</keyword>